<comment type="cofactor">
    <cofactor evidence="1 11">
        <name>Zn(2+)</name>
        <dbReference type="ChEBI" id="CHEBI:29105"/>
    </cofactor>
</comment>
<comment type="similarity">
    <text evidence="2 11">Belongs to the zinc-containing alcohol dehydrogenase family.</text>
</comment>
<dbReference type="SUPFAM" id="SSF50129">
    <property type="entry name" value="GroES-like"/>
    <property type="match status" value="1"/>
</dbReference>
<dbReference type="EC" id="1.1.1.2" evidence="9"/>
<evidence type="ECO:0000256" key="8">
    <source>
        <dbReference type="ARBA" id="ARBA00023002"/>
    </source>
</evidence>
<comment type="catalytic activity">
    <reaction evidence="10">
        <text>a primary alcohol + NADP(+) = an aldehyde + NADPH + H(+)</text>
        <dbReference type="Rhea" id="RHEA:15937"/>
        <dbReference type="ChEBI" id="CHEBI:15378"/>
        <dbReference type="ChEBI" id="CHEBI:15734"/>
        <dbReference type="ChEBI" id="CHEBI:17478"/>
        <dbReference type="ChEBI" id="CHEBI:57783"/>
        <dbReference type="ChEBI" id="CHEBI:58349"/>
        <dbReference type="EC" id="1.1.1.2"/>
    </reaction>
    <physiologicalReaction direction="left-to-right" evidence="10">
        <dbReference type="Rhea" id="RHEA:15938"/>
    </physiologicalReaction>
    <physiologicalReaction direction="right-to-left" evidence="10">
        <dbReference type="Rhea" id="RHEA:15939"/>
    </physiologicalReaction>
</comment>
<dbReference type="STRING" id="68775.A0A5C3LWB5"/>
<evidence type="ECO:0000256" key="11">
    <source>
        <dbReference type="RuleBase" id="RU361277"/>
    </source>
</evidence>
<protein>
    <recommendedName>
        <fullName evidence="9">alcohol dehydrogenase (NADP(+))</fullName>
        <ecNumber evidence="9">1.1.1.2</ecNumber>
    </recommendedName>
</protein>
<dbReference type="InterPro" id="IPR036291">
    <property type="entry name" value="NAD(P)-bd_dom_sf"/>
</dbReference>
<keyword evidence="8" id="KW-0560">Oxidoreductase</keyword>
<dbReference type="OrthoDB" id="1879366at2759"/>
<dbReference type="GO" id="GO:0006066">
    <property type="term" value="P:alcohol metabolic process"/>
    <property type="evidence" value="ECO:0007669"/>
    <property type="project" value="UniProtKB-ARBA"/>
</dbReference>
<dbReference type="GO" id="GO:0008106">
    <property type="term" value="F:alcohol dehydrogenase (NADP+) activity"/>
    <property type="evidence" value="ECO:0007669"/>
    <property type="project" value="UniProtKB-EC"/>
</dbReference>
<name>A0A5C3LWB5_9AGAR</name>
<evidence type="ECO:0000313" key="13">
    <source>
        <dbReference type="EMBL" id="TFK37300.1"/>
    </source>
</evidence>
<organism evidence="13 14">
    <name type="scientific">Crucibulum laeve</name>
    <dbReference type="NCBI Taxonomy" id="68775"/>
    <lineage>
        <taxon>Eukaryota</taxon>
        <taxon>Fungi</taxon>
        <taxon>Dikarya</taxon>
        <taxon>Basidiomycota</taxon>
        <taxon>Agaricomycotina</taxon>
        <taxon>Agaricomycetes</taxon>
        <taxon>Agaricomycetidae</taxon>
        <taxon>Agaricales</taxon>
        <taxon>Agaricineae</taxon>
        <taxon>Nidulariaceae</taxon>
        <taxon>Crucibulum</taxon>
    </lineage>
</organism>
<keyword evidence="5 11" id="KW-0479">Metal-binding</keyword>
<comment type="subunit">
    <text evidence="3">Homodimer.</text>
</comment>
<dbReference type="InterPro" id="IPR013149">
    <property type="entry name" value="ADH-like_C"/>
</dbReference>
<sequence>MLGNAELVWKGYAIHDTKDWKNFKVIDFEPKQFDDYDIDIKIEYCGVCGSDVHTITGGWGETLLPVIPGHEIVGHVARVGPKVTTFKVGDRAGVGAQVCSCLKCEPCNTDNENYCPKPVHTYNSKYPNGDIAQGGYSTAIRAHERFVIPLPESLPLEQAAPLLCAGLTVYSPLVRNGTGPGKKVGIVSVGGLGHYAVQFARALGADKVVVFSHSPNKKDDAKELGATDFVVTGEDGFSEPHKGTLDLIICAADVSHGINLMELMSTLNVHGRFIMVALPDEPLPPIYAMQLSTNGALLGGSHIGSKKEAIEMLELVVKKGVKSYVEVLPMKEASKAVQNVKNNKVRYRHVLKVDI</sequence>
<evidence type="ECO:0000256" key="10">
    <source>
        <dbReference type="ARBA" id="ARBA00050997"/>
    </source>
</evidence>
<feature type="domain" description="Enoyl reductase (ER)" evidence="12">
    <location>
        <begin position="18"/>
        <end position="351"/>
    </location>
</feature>
<reference evidence="13 14" key="1">
    <citation type="journal article" date="2019" name="Nat. Ecol. Evol.">
        <title>Megaphylogeny resolves global patterns of mushroom evolution.</title>
        <authorList>
            <person name="Varga T."/>
            <person name="Krizsan K."/>
            <person name="Foldi C."/>
            <person name="Dima B."/>
            <person name="Sanchez-Garcia M."/>
            <person name="Sanchez-Ramirez S."/>
            <person name="Szollosi G.J."/>
            <person name="Szarkandi J.G."/>
            <person name="Papp V."/>
            <person name="Albert L."/>
            <person name="Andreopoulos W."/>
            <person name="Angelini C."/>
            <person name="Antonin V."/>
            <person name="Barry K.W."/>
            <person name="Bougher N.L."/>
            <person name="Buchanan P."/>
            <person name="Buyck B."/>
            <person name="Bense V."/>
            <person name="Catcheside P."/>
            <person name="Chovatia M."/>
            <person name="Cooper J."/>
            <person name="Damon W."/>
            <person name="Desjardin D."/>
            <person name="Finy P."/>
            <person name="Geml J."/>
            <person name="Haridas S."/>
            <person name="Hughes K."/>
            <person name="Justo A."/>
            <person name="Karasinski D."/>
            <person name="Kautmanova I."/>
            <person name="Kiss B."/>
            <person name="Kocsube S."/>
            <person name="Kotiranta H."/>
            <person name="LaButti K.M."/>
            <person name="Lechner B.E."/>
            <person name="Liimatainen K."/>
            <person name="Lipzen A."/>
            <person name="Lukacs Z."/>
            <person name="Mihaltcheva S."/>
            <person name="Morgado L.N."/>
            <person name="Niskanen T."/>
            <person name="Noordeloos M.E."/>
            <person name="Ohm R.A."/>
            <person name="Ortiz-Santana B."/>
            <person name="Ovrebo C."/>
            <person name="Racz N."/>
            <person name="Riley R."/>
            <person name="Savchenko A."/>
            <person name="Shiryaev A."/>
            <person name="Soop K."/>
            <person name="Spirin V."/>
            <person name="Szebenyi C."/>
            <person name="Tomsovsky M."/>
            <person name="Tulloss R.E."/>
            <person name="Uehling J."/>
            <person name="Grigoriev I.V."/>
            <person name="Vagvolgyi C."/>
            <person name="Papp T."/>
            <person name="Martin F.M."/>
            <person name="Miettinen O."/>
            <person name="Hibbett D.S."/>
            <person name="Nagy L.G."/>
        </authorList>
    </citation>
    <scope>NUCLEOTIDE SEQUENCE [LARGE SCALE GENOMIC DNA]</scope>
    <source>
        <strain evidence="13 14">CBS 166.37</strain>
    </source>
</reference>
<dbReference type="CDD" id="cd05283">
    <property type="entry name" value="CAD1"/>
    <property type="match status" value="1"/>
</dbReference>
<evidence type="ECO:0000256" key="3">
    <source>
        <dbReference type="ARBA" id="ARBA00011738"/>
    </source>
</evidence>
<dbReference type="SUPFAM" id="SSF51735">
    <property type="entry name" value="NAD(P)-binding Rossmann-fold domains"/>
    <property type="match status" value="1"/>
</dbReference>
<dbReference type="AlphaFoldDB" id="A0A5C3LWB5"/>
<keyword evidence="7" id="KW-0521">NADP</keyword>
<dbReference type="InterPro" id="IPR047109">
    <property type="entry name" value="CAD-like"/>
</dbReference>
<dbReference type="Proteomes" id="UP000308652">
    <property type="component" value="Unassembled WGS sequence"/>
</dbReference>
<dbReference type="PROSITE" id="PS00059">
    <property type="entry name" value="ADH_ZINC"/>
    <property type="match status" value="1"/>
</dbReference>
<evidence type="ECO:0000259" key="12">
    <source>
        <dbReference type="SMART" id="SM00829"/>
    </source>
</evidence>
<evidence type="ECO:0000313" key="14">
    <source>
        <dbReference type="Proteomes" id="UP000308652"/>
    </source>
</evidence>
<evidence type="ECO:0000256" key="5">
    <source>
        <dbReference type="ARBA" id="ARBA00022723"/>
    </source>
</evidence>
<evidence type="ECO:0000256" key="1">
    <source>
        <dbReference type="ARBA" id="ARBA00001947"/>
    </source>
</evidence>
<dbReference type="SMART" id="SM00829">
    <property type="entry name" value="PKS_ER"/>
    <property type="match status" value="1"/>
</dbReference>
<dbReference type="InterPro" id="IPR002328">
    <property type="entry name" value="ADH_Zn_CS"/>
</dbReference>
<dbReference type="Pfam" id="PF08240">
    <property type="entry name" value="ADH_N"/>
    <property type="match status" value="1"/>
</dbReference>
<dbReference type="InterPro" id="IPR020843">
    <property type="entry name" value="ER"/>
</dbReference>
<dbReference type="InterPro" id="IPR011032">
    <property type="entry name" value="GroES-like_sf"/>
</dbReference>
<dbReference type="Gene3D" id="3.90.180.10">
    <property type="entry name" value="Medium-chain alcohol dehydrogenases, catalytic domain"/>
    <property type="match status" value="1"/>
</dbReference>
<dbReference type="Gene3D" id="3.40.50.720">
    <property type="entry name" value="NAD(P)-binding Rossmann-like Domain"/>
    <property type="match status" value="1"/>
</dbReference>
<dbReference type="FunFam" id="3.40.50.720:FF:000158">
    <property type="entry name" value="Zinc-binding alcohol dehydrogenase"/>
    <property type="match status" value="1"/>
</dbReference>
<keyword evidence="4" id="KW-0597">Phosphoprotein</keyword>
<evidence type="ECO:0000256" key="2">
    <source>
        <dbReference type="ARBA" id="ARBA00008072"/>
    </source>
</evidence>
<evidence type="ECO:0000256" key="6">
    <source>
        <dbReference type="ARBA" id="ARBA00022833"/>
    </source>
</evidence>
<dbReference type="PANTHER" id="PTHR42683">
    <property type="entry name" value="ALDEHYDE REDUCTASE"/>
    <property type="match status" value="1"/>
</dbReference>
<dbReference type="GO" id="GO:0008270">
    <property type="term" value="F:zinc ion binding"/>
    <property type="evidence" value="ECO:0007669"/>
    <property type="project" value="InterPro"/>
</dbReference>
<evidence type="ECO:0000256" key="4">
    <source>
        <dbReference type="ARBA" id="ARBA00022553"/>
    </source>
</evidence>
<dbReference type="InterPro" id="IPR013154">
    <property type="entry name" value="ADH-like_N"/>
</dbReference>
<gene>
    <name evidence="13" type="ORF">BDQ12DRAFT_653193</name>
</gene>
<dbReference type="EMBL" id="ML213609">
    <property type="protein sequence ID" value="TFK37300.1"/>
    <property type="molecule type" value="Genomic_DNA"/>
</dbReference>
<dbReference type="Pfam" id="PF00107">
    <property type="entry name" value="ADH_zinc_N"/>
    <property type="match status" value="1"/>
</dbReference>
<keyword evidence="14" id="KW-1185">Reference proteome</keyword>
<keyword evidence="6 11" id="KW-0862">Zinc</keyword>
<proteinExistence type="inferred from homology"/>
<evidence type="ECO:0000256" key="7">
    <source>
        <dbReference type="ARBA" id="ARBA00022857"/>
    </source>
</evidence>
<accession>A0A5C3LWB5</accession>
<evidence type="ECO:0000256" key="9">
    <source>
        <dbReference type="ARBA" id="ARBA00024074"/>
    </source>
</evidence>